<comment type="function">
    <text evidence="4">Catalyzes the transfer of acetyl from acetyl-CoA to desacetylmycothiol (Cys-GlcN-Ins) to form mycothiol.</text>
</comment>
<gene>
    <name evidence="4 7" type="primary">mshD</name>
    <name evidence="7" type="ORF">RIF23_16500</name>
</gene>
<comment type="subunit">
    <text evidence="4">Monomer.</text>
</comment>
<dbReference type="PIRSF" id="PIRSF021524">
    <property type="entry name" value="MSH_acetyltransferase"/>
    <property type="match status" value="1"/>
</dbReference>
<feature type="binding site" evidence="4">
    <location>
        <position position="205"/>
    </location>
    <ligand>
        <name>1D-myo-inositol 2-(L-cysteinylamino)-2-deoxy-alpha-D-glucopyranoside</name>
        <dbReference type="ChEBI" id="CHEBI:58887"/>
    </ligand>
</feature>
<dbReference type="EC" id="2.3.1.189" evidence="4"/>
<dbReference type="Proteomes" id="UP001250214">
    <property type="component" value="Unassembled WGS sequence"/>
</dbReference>
<keyword evidence="2 4" id="KW-0677">Repeat</keyword>
<dbReference type="InterPro" id="IPR017813">
    <property type="entry name" value="Mycothiol_AcTrfase"/>
</dbReference>
<keyword evidence="1 4" id="KW-0808">Transferase</keyword>
<dbReference type="Pfam" id="PF00583">
    <property type="entry name" value="Acetyltransf_1"/>
    <property type="match status" value="2"/>
</dbReference>
<evidence type="ECO:0000256" key="2">
    <source>
        <dbReference type="ARBA" id="ARBA00022737"/>
    </source>
</evidence>
<dbReference type="InterPro" id="IPR000182">
    <property type="entry name" value="GNAT_dom"/>
</dbReference>
<dbReference type="Gene3D" id="3.40.630.30">
    <property type="match status" value="1"/>
</dbReference>
<comment type="caution">
    <text evidence="4">Lacks conserved residue(s) required for the propagation of feature annotation.</text>
</comment>
<comment type="catalytic activity">
    <reaction evidence="4">
        <text>1D-myo-inositol 2-(L-cysteinylamino)-2-deoxy-alpha-D-glucopyranoside + acetyl-CoA = mycothiol + CoA + H(+)</text>
        <dbReference type="Rhea" id="RHEA:26172"/>
        <dbReference type="ChEBI" id="CHEBI:15378"/>
        <dbReference type="ChEBI" id="CHEBI:16768"/>
        <dbReference type="ChEBI" id="CHEBI:57287"/>
        <dbReference type="ChEBI" id="CHEBI:57288"/>
        <dbReference type="ChEBI" id="CHEBI:58887"/>
        <dbReference type="EC" id="2.3.1.189"/>
    </reaction>
</comment>
<evidence type="ECO:0000259" key="6">
    <source>
        <dbReference type="PROSITE" id="PS51186"/>
    </source>
</evidence>
<evidence type="ECO:0000256" key="4">
    <source>
        <dbReference type="HAMAP-Rule" id="MF_01698"/>
    </source>
</evidence>
<dbReference type="GO" id="GO:0035447">
    <property type="term" value="F:mycothiol synthase activity"/>
    <property type="evidence" value="ECO:0007669"/>
    <property type="project" value="UniProtKB-EC"/>
</dbReference>
<dbReference type="InterPro" id="IPR016181">
    <property type="entry name" value="Acyl_CoA_acyltransferase"/>
</dbReference>
<proteinExistence type="inferred from homology"/>
<keyword evidence="3 4" id="KW-0012">Acyltransferase</keyword>
<dbReference type="NCBIfam" id="TIGR03448">
    <property type="entry name" value="mycothiol_MshD"/>
    <property type="match status" value="1"/>
</dbReference>
<feature type="binding site" evidence="4">
    <location>
        <begin position="273"/>
        <end position="279"/>
    </location>
    <ligand>
        <name>acetyl-CoA</name>
        <dbReference type="ChEBI" id="CHEBI:57288"/>
        <label>2</label>
    </ligand>
</feature>
<protein>
    <recommendedName>
        <fullName evidence="4">Mycothiol acetyltransferase</fullName>
        <shortName evidence="4">MSH acetyltransferase</shortName>
        <ecNumber evidence="4">2.3.1.189</ecNumber>
    </recommendedName>
    <alternativeName>
        <fullName evidence="4">Mycothiol synthase</fullName>
    </alternativeName>
</protein>
<feature type="binding site" evidence="4">
    <location>
        <position position="262"/>
    </location>
    <ligand>
        <name>1D-myo-inositol 2-(L-cysteinylamino)-2-deoxy-alpha-D-glucopyranoside</name>
        <dbReference type="ChEBI" id="CHEBI:58887"/>
    </ligand>
</feature>
<dbReference type="CDD" id="cd04301">
    <property type="entry name" value="NAT_SF"/>
    <property type="match status" value="1"/>
</dbReference>
<keyword evidence="8" id="KW-1185">Reference proteome</keyword>
<feature type="binding site" evidence="4">
    <location>
        <position position="36"/>
    </location>
    <ligand>
        <name>1D-myo-inositol 2-(L-cysteinylamino)-2-deoxy-alpha-D-glucopyranoside</name>
        <dbReference type="ChEBI" id="CHEBI:58887"/>
    </ligand>
</feature>
<evidence type="ECO:0000256" key="1">
    <source>
        <dbReference type="ARBA" id="ARBA00022679"/>
    </source>
</evidence>
<dbReference type="PROSITE" id="PS51186">
    <property type="entry name" value="GNAT"/>
    <property type="match status" value="2"/>
</dbReference>
<evidence type="ECO:0000256" key="5">
    <source>
        <dbReference type="SAM" id="MobiDB-lite"/>
    </source>
</evidence>
<feature type="binding site" evidence="4">
    <location>
        <begin position="266"/>
        <end position="268"/>
    </location>
    <ligand>
        <name>acetyl-CoA</name>
        <dbReference type="ChEBI" id="CHEBI:57288"/>
        <label>2</label>
    </ligand>
</feature>
<dbReference type="InterPro" id="IPR050832">
    <property type="entry name" value="Bact_Acetyltransf"/>
</dbReference>
<dbReference type="SUPFAM" id="SSF55729">
    <property type="entry name" value="Acyl-CoA N-acyltransferases (Nat)"/>
    <property type="match status" value="1"/>
</dbReference>
<feature type="domain" description="N-acetyltransferase" evidence="6">
    <location>
        <begin position="16"/>
        <end position="166"/>
    </location>
</feature>
<evidence type="ECO:0000313" key="7">
    <source>
        <dbReference type="EMBL" id="MDS1271894.1"/>
    </source>
</evidence>
<name>A0ABU2HBD0_9ACTN</name>
<feature type="region of interest" description="Disordered" evidence="5">
    <location>
        <begin position="29"/>
        <end position="54"/>
    </location>
</feature>
<sequence length="333" mass="36337">MIETYAAAELPAQDAAAIRTLADEAERQDRVASFSEQTLLRARPEQTGDTDTEPPTEARFLLLRADEPDQGAAGLAGVAFLEVTGPQEAAAELVVHPELRGAGRGGQLVRALLEESTRSGHPRPRIWAHGQLPAAQALARAFGLERVRGLLRMRMRLHNGEPLPLPEVKLSSELAERLHIRTFVPGADEQSWLATNSRAFADHPEQGGLHLSDLRQREAEEWFDPNGFFLAEDRVSGDIAGFHWTKIHADGAGLTPGEPVGEVYVVGVDPAWQGTGLGRVLTVTGLRYLRDRGLPWVLLFVDEDNRPAVDLYGGLGFTLWDADVMYQPAPAAS</sequence>
<dbReference type="EMBL" id="JAVLVT010000008">
    <property type="protein sequence ID" value="MDS1271894.1"/>
    <property type="molecule type" value="Genomic_DNA"/>
</dbReference>
<accession>A0ABU2HBD0</accession>
<evidence type="ECO:0000256" key="3">
    <source>
        <dbReference type="ARBA" id="ARBA00023315"/>
    </source>
</evidence>
<comment type="caution">
    <text evidence="7">The sequence shown here is derived from an EMBL/GenBank/DDBJ whole genome shotgun (WGS) entry which is preliminary data.</text>
</comment>
<organism evidence="7 8">
    <name type="scientific">Lipingzhangella rawalii</name>
    <dbReference type="NCBI Taxonomy" id="2055835"/>
    <lineage>
        <taxon>Bacteria</taxon>
        <taxon>Bacillati</taxon>
        <taxon>Actinomycetota</taxon>
        <taxon>Actinomycetes</taxon>
        <taxon>Streptosporangiales</taxon>
        <taxon>Nocardiopsidaceae</taxon>
        <taxon>Lipingzhangella</taxon>
    </lineage>
</organism>
<dbReference type="PANTHER" id="PTHR43877">
    <property type="entry name" value="AMINOALKYLPHOSPHONATE N-ACETYLTRANSFERASE-RELATED-RELATED"/>
    <property type="match status" value="1"/>
</dbReference>
<dbReference type="HAMAP" id="MF_01698">
    <property type="entry name" value="MshD"/>
    <property type="match status" value="1"/>
</dbReference>
<comment type="similarity">
    <text evidence="4">Belongs to the acetyltransferase family. MshD subfamily.</text>
</comment>
<dbReference type="RefSeq" id="WP_310913449.1">
    <property type="nucleotide sequence ID" value="NZ_JAVLVT010000008.1"/>
</dbReference>
<feature type="domain" description="N-acetyltransferase" evidence="6">
    <location>
        <begin position="178"/>
        <end position="333"/>
    </location>
</feature>
<feature type="binding site" evidence="4">
    <location>
        <position position="246"/>
    </location>
    <ligand>
        <name>1D-myo-inositol 2-(L-cysteinylamino)-2-deoxy-alpha-D-glucopyranoside</name>
        <dbReference type="ChEBI" id="CHEBI:58887"/>
    </ligand>
</feature>
<feature type="binding site" evidence="4">
    <location>
        <begin position="93"/>
        <end position="95"/>
    </location>
    <ligand>
        <name>acetyl-CoA</name>
        <dbReference type="ChEBI" id="CHEBI:57288"/>
        <label>1</label>
    </ligand>
</feature>
<reference evidence="8" key="1">
    <citation type="submission" date="2023-07" db="EMBL/GenBank/DDBJ databases">
        <title>Novel species in the genus Lipingzhangella isolated from Sambhar Salt Lake.</title>
        <authorList>
            <person name="Jiya N."/>
            <person name="Kajale S."/>
            <person name="Sharma A."/>
        </authorList>
    </citation>
    <scope>NUCLEOTIDE SEQUENCE [LARGE SCALE GENOMIC DNA]</scope>
    <source>
        <strain evidence="8">LS1_29</strain>
    </source>
</reference>
<evidence type="ECO:0000313" key="8">
    <source>
        <dbReference type="Proteomes" id="UP001250214"/>
    </source>
</evidence>